<feature type="domain" description="HTH araC/xylS-type" evidence="4">
    <location>
        <begin position="254"/>
        <end position="350"/>
    </location>
</feature>
<dbReference type="Gene3D" id="3.40.50.2300">
    <property type="match status" value="2"/>
</dbReference>
<organism evidence="5">
    <name type="scientific">Oceaniferula spumae</name>
    <dbReference type="NCBI Taxonomy" id="2979115"/>
    <lineage>
        <taxon>Bacteria</taxon>
        <taxon>Pseudomonadati</taxon>
        <taxon>Verrucomicrobiota</taxon>
        <taxon>Verrucomicrobiia</taxon>
        <taxon>Verrucomicrobiales</taxon>
        <taxon>Verrucomicrobiaceae</taxon>
        <taxon>Oceaniferula</taxon>
    </lineage>
</organism>
<dbReference type="SMART" id="SM00342">
    <property type="entry name" value="HTH_ARAC"/>
    <property type="match status" value="1"/>
</dbReference>
<dbReference type="InterPro" id="IPR018060">
    <property type="entry name" value="HTH_AraC"/>
</dbReference>
<dbReference type="InterPro" id="IPR028082">
    <property type="entry name" value="Peripla_BP_I"/>
</dbReference>
<dbReference type="Pfam" id="PF13377">
    <property type="entry name" value="Peripla_BP_3"/>
    <property type="match status" value="1"/>
</dbReference>
<dbReference type="PROSITE" id="PS01124">
    <property type="entry name" value="HTH_ARAC_FAMILY_2"/>
    <property type="match status" value="1"/>
</dbReference>
<evidence type="ECO:0000256" key="3">
    <source>
        <dbReference type="ARBA" id="ARBA00023163"/>
    </source>
</evidence>
<proteinExistence type="predicted"/>
<accession>A0AAT9FPS5</accession>
<dbReference type="AlphaFoldDB" id="A0AAT9FPS5"/>
<dbReference type="Gene3D" id="1.10.10.60">
    <property type="entry name" value="Homeodomain-like"/>
    <property type="match status" value="1"/>
</dbReference>
<dbReference type="GO" id="GO:0000976">
    <property type="term" value="F:transcription cis-regulatory region binding"/>
    <property type="evidence" value="ECO:0007669"/>
    <property type="project" value="TreeGrafter"/>
</dbReference>
<sequence>MRSEDCDWEVWVMPMIHEKRQLKDCLKGRDIAGVIARGLKPELQSFLQQSGIPLVAIRGVETSDDDRSNGPHVDDEAIGGKAGGEFQYLNLGYWGFVHWQGVAWSEARRQSFQAYADSQGAKNSTLSLSQDERHCWDGVMKILDWLKGLSKPCGVLACNDEAGLDVLHACQLAGFSVPEQVAVIGVDNDRLLCESTVPPLSSIDLHAADVGKAAARQLRDLLGGDDGKEIHISQASMVVRESSHEIDRYLLTYQKAMDVISAKAVGGTSVAEVAGDCGVSRRGLERAFEKYSNESPAGVIRQQRLSAIIHLLKSQPVSLEHLAQQTGFSDSAGLSNFIKRMTGKAPGAFR</sequence>
<keyword evidence="2" id="KW-0238">DNA-binding</keyword>
<reference evidence="5" key="1">
    <citation type="submission" date="2024-07" db="EMBL/GenBank/DDBJ databases">
        <title>Complete genome sequence of Verrucomicrobiaceae bacterium NT6N.</title>
        <authorList>
            <person name="Huang C."/>
            <person name="Takami H."/>
            <person name="Hamasaki K."/>
        </authorList>
    </citation>
    <scope>NUCLEOTIDE SEQUENCE</scope>
    <source>
        <strain evidence="5">NT6N</strain>
    </source>
</reference>
<dbReference type="Pfam" id="PF12833">
    <property type="entry name" value="HTH_18"/>
    <property type="match status" value="1"/>
</dbReference>
<name>A0AAT9FPS5_9BACT</name>
<protein>
    <submittedName>
        <fullName evidence="5">XylR family transcriptional regulator</fullName>
    </submittedName>
</protein>
<keyword evidence="1" id="KW-0805">Transcription regulation</keyword>
<dbReference type="InterPro" id="IPR046335">
    <property type="entry name" value="LacI/GalR-like_sensor"/>
</dbReference>
<evidence type="ECO:0000313" key="5">
    <source>
        <dbReference type="EMBL" id="BDS07948.1"/>
    </source>
</evidence>
<gene>
    <name evidence="5" type="primary">xylR_2</name>
    <name evidence="5" type="ORF">NT6N_29880</name>
</gene>
<evidence type="ECO:0000256" key="2">
    <source>
        <dbReference type="ARBA" id="ARBA00023125"/>
    </source>
</evidence>
<dbReference type="GO" id="GO:0003700">
    <property type="term" value="F:DNA-binding transcription factor activity"/>
    <property type="evidence" value="ECO:0007669"/>
    <property type="project" value="InterPro"/>
</dbReference>
<keyword evidence="3" id="KW-0804">Transcription</keyword>
<dbReference type="PANTHER" id="PTHR30146:SF24">
    <property type="entry name" value="XYLOSE OPERON REGULATORY PROTEIN"/>
    <property type="match status" value="1"/>
</dbReference>
<dbReference type="KEGG" id="osu:NT6N_29880"/>
<evidence type="ECO:0000259" key="4">
    <source>
        <dbReference type="PROSITE" id="PS01124"/>
    </source>
</evidence>
<evidence type="ECO:0000256" key="1">
    <source>
        <dbReference type="ARBA" id="ARBA00023015"/>
    </source>
</evidence>
<dbReference type="EMBL" id="AP026866">
    <property type="protein sequence ID" value="BDS07948.1"/>
    <property type="molecule type" value="Genomic_DNA"/>
</dbReference>
<dbReference type="SUPFAM" id="SSF53822">
    <property type="entry name" value="Periplasmic binding protein-like I"/>
    <property type="match status" value="1"/>
</dbReference>
<dbReference type="PANTHER" id="PTHR30146">
    <property type="entry name" value="LACI-RELATED TRANSCRIPTIONAL REPRESSOR"/>
    <property type="match status" value="1"/>
</dbReference>